<dbReference type="EC" id="5.6.2.4" evidence="8"/>
<gene>
    <name evidence="13" type="ORF">N864_16940</name>
</gene>
<evidence type="ECO:0000256" key="4">
    <source>
        <dbReference type="ARBA" id="ARBA00022806"/>
    </source>
</evidence>
<evidence type="ECO:0000256" key="10">
    <source>
        <dbReference type="PROSITE-ProRule" id="PRU00560"/>
    </source>
</evidence>
<keyword evidence="14" id="KW-1185">Reference proteome</keyword>
<evidence type="ECO:0000256" key="8">
    <source>
        <dbReference type="ARBA" id="ARBA00034808"/>
    </source>
</evidence>
<keyword evidence="2 10" id="KW-0547">Nucleotide-binding</keyword>
<dbReference type="InterPro" id="IPR014016">
    <property type="entry name" value="UvrD-like_ATP-bd"/>
</dbReference>
<comment type="similarity">
    <text evidence="1">Belongs to the helicase family. UvrD subfamily.</text>
</comment>
<evidence type="ECO:0000256" key="9">
    <source>
        <dbReference type="ARBA" id="ARBA00048988"/>
    </source>
</evidence>
<reference evidence="14" key="1">
    <citation type="submission" date="2013-08" db="EMBL/GenBank/DDBJ databases">
        <title>Intrasporangium oryzae NRRL B-24470.</title>
        <authorList>
            <person name="Liu H."/>
            <person name="Wang G."/>
        </authorList>
    </citation>
    <scope>NUCLEOTIDE SEQUENCE [LARGE SCALE GENOMIC DNA]</scope>
    <source>
        <strain evidence="14">Q5-1</strain>
    </source>
</reference>
<dbReference type="GO" id="GO:0033202">
    <property type="term" value="C:DNA helicase complex"/>
    <property type="evidence" value="ECO:0007669"/>
    <property type="project" value="TreeGrafter"/>
</dbReference>
<dbReference type="CDD" id="cd18807">
    <property type="entry name" value="SF1_C_UvrD"/>
    <property type="match status" value="1"/>
</dbReference>
<evidence type="ECO:0000256" key="6">
    <source>
        <dbReference type="ARBA" id="ARBA00023235"/>
    </source>
</evidence>
<dbReference type="Pfam" id="PF00580">
    <property type="entry name" value="UvrD-helicase"/>
    <property type="match status" value="1"/>
</dbReference>
<dbReference type="Gene3D" id="1.10.10.160">
    <property type="match status" value="1"/>
</dbReference>
<evidence type="ECO:0000259" key="11">
    <source>
        <dbReference type="PROSITE" id="PS51198"/>
    </source>
</evidence>
<evidence type="ECO:0000256" key="5">
    <source>
        <dbReference type="ARBA" id="ARBA00022840"/>
    </source>
</evidence>
<keyword evidence="6" id="KW-0413">Isomerase</keyword>
<evidence type="ECO:0000313" key="13">
    <source>
        <dbReference type="EMBL" id="EWT03945.1"/>
    </source>
</evidence>
<evidence type="ECO:0000256" key="7">
    <source>
        <dbReference type="ARBA" id="ARBA00034617"/>
    </source>
</evidence>
<dbReference type="GO" id="GO:0005524">
    <property type="term" value="F:ATP binding"/>
    <property type="evidence" value="ECO:0007669"/>
    <property type="project" value="UniProtKB-UniRule"/>
</dbReference>
<dbReference type="FunFam" id="3.40.50.300:FF:001181">
    <property type="entry name" value="DNA helicase"/>
    <property type="match status" value="1"/>
</dbReference>
<keyword evidence="3 10" id="KW-0378">Hydrolase</keyword>
<keyword evidence="5 10" id="KW-0067">ATP-binding</keyword>
<dbReference type="Proteomes" id="UP000019494">
    <property type="component" value="Unassembled WGS sequence"/>
</dbReference>
<dbReference type="RefSeq" id="WP_034722181.1">
    <property type="nucleotide sequence ID" value="NZ_AWQS01000385.1"/>
</dbReference>
<dbReference type="InterPro" id="IPR014017">
    <property type="entry name" value="DNA_helicase_UvrD-like_C"/>
</dbReference>
<dbReference type="CDD" id="cd17932">
    <property type="entry name" value="DEXQc_UvrD"/>
    <property type="match status" value="1"/>
</dbReference>
<feature type="domain" description="UvrD-like helicase C-terminal" evidence="12">
    <location>
        <begin position="301"/>
        <end position="550"/>
    </location>
</feature>
<dbReference type="EMBL" id="AWQS01000385">
    <property type="protein sequence ID" value="EWT03945.1"/>
    <property type="molecule type" value="Genomic_DNA"/>
</dbReference>
<evidence type="ECO:0000259" key="12">
    <source>
        <dbReference type="PROSITE" id="PS51217"/>
    </source>
</evidence>
<dbReference type="PANTHER" id="PTHR11070:SF69">
    <property type="entry name" value="ATP-DEPENDENT DNA HELICASE UVRD2"/>
    <property type="match status" value="1"/>
</dbReference>
<dbReference type="PANTHER" id="PTHR11070">
    <property type="entry name" value="UVRD / RECB / PCRA DNA HELICASE FAMILY MEMBER"/>
    <property type="match status" value="1"/>
</dbReference>
<dbReference type="PROSITE" id="PS51217">
    <property type="entry name" value="UVRD_HELICASE_CTER"/>
    <property type="match status" value="1"/>
</dbReference>
<dbReference type="Gene3D" id="3.40.50.300">
    <property type="entry name" value="P-loop containing nucleotide triphosphate hydrolases"/>
    <property type="match status" value="3"/>
</dbReference>
<dbReference type="PROSITE" id="PS51198">
    <property type="entry name" value="UVRD_HELICASE_ATP_BIND"/>
    <property type="match status" value="1"/>
</dbReference>
<dbReference type="InterPro" id="IPR027417">
    <property type="entry name" value="P-loop_NTPase"/>
</dbReference>
<feature type="domain" description="UvrD-like helicase ATP-binding" evidence="11">
    <location>
        <begin position="19"/>
        <end position="300"/>
    </location>
</feature>
<dbReference type="GO" id="GO:0016787">
    <property type="term" value="F:hydrolase activity"/>
    <property type="evidence" value="ECO:0007669"/>
    <property type="project" value="UniProtKB-UniRule"/>
</dbReference>
<dbReference type="GO" id="GO:0000725">
    <property type="term" value="P:recombinational repair"/>
    <property type="evidence" value="ECO:0007669"/>
    <property type="project" value="TreeGrafter"/>
</dbReference>
<organism evidence="13 14">
    <name type="scientific">Intrasporangium chromatireducens Q5-1</name>
    <dbReference type="NCBI Taxonomy" id="584657"/>
    <lineage>
        <taxon>Bacteria</taxon>
        <taxon>Bacillati</taxon>
        <taxon>Actinomycetota</taxon>
        <taxon>Actinomycetes</taxon>
        <taxon>Micrococcales</taxon>
        <taxon>Intrasporangiaceae</taxon>
        <taxon>Intrasporangium</taxon>
    </lineage>
</organism>
<keyword evidence="4 10" id="KW-0347">Helicase</keyword>
<dbReference type="Gene3D" id="1.10.486.10">
    <property type="entry name" value="PCRA, domain 4"/>
    <property type="match status" value="2"/>
</dbReference>
<dbReference type="GO" id="GO:0003677">
    <property type="term" value="F:DNA binding"/>
    <property type="evidence" value="ECO:0007669"/>
    <property type="project" value="InterPro"/>
</dbReference>
<proteinExistence type="inferred from homology"/>
<dbReference type="AlphaFoldDB" id="W9GCZ4"/>
<evidence type="ECO:0000256" key="2">
    <source>
        <dbReference type="ARBA" id="ARBA00022741"/>
    </source>
</evidence>
<comment type="catalytic activity">
    <reaction evidence="7">
        <text>Couples ATP hydrolysis with the unwinding of duplex DNA by translocating in the 3'-5' direction.</text>
        <dbReference type="EC" id="5.6.2.4"/>
    </reaction>
</comment>
<comment type="catalytic activity">
    <reaction evidence="9">
        <text>ATP + H2O = ADP + phosphate + H(+)</text>
        <dbReference type="Rhea" id="RHEA:13065"/>
        <dbReference type="ChEBI" id="CHEBI:15377"/>
        <dbReference type="ChEBI" id="CHEBI:15378"/>
        <dbReference type="ChEBI" id="CHEBI:30616"/>
        <dbReference type="ChEBI" id="CHEBI:43474"/>
        <dbReference type="ChEBI" id="CHEBI:456216"/>
        <dbReference type="EC" id="5.6.2.4"/>
    </reaction>
</comment>
<protein>
    <recommendedName>
        <fullName evidence="8">DNA 3'-5' helicase</fullName>
        <ecNumber evidence="8">5.6.2.4</ecNumber>
    </recommendedName>
</protein>
<dbReference type="GO" id="GO:0043138">
    <property type="term" value="F:3'-5' DNA helicase activity"/>
    <property type="evidence" value="ECO:0007669"/>
    <property type="project" value="UniProtKB-EC"/>
</dbReference>
<dbReference type="GO" id="GO:0005829">
    <property type="term" value="C:cytosol"/>
    <property type="evidence" value="ECO:0007669"/>
    <property type="project" value="TreeGrafter"/>
</dbReference>
<feature type="binding site" evidence="10">
    <location>
        <begin position="40"/>
        <end position="47"/>
    </location>
    <ligand>
        <name>ATP</name>
        <dbReference type="ChEBI" id="CHEBI:30616"/>
    </ligand>
</feature>
<evidence type="ECO:0000256" key="1">
    <source>
        <dbReference type="ARBA" id="ARBA00009922"/>
    </source>
</evidence>
<accession>W9GCZ4</accession>
<dbReference type="InterPro" id="IPR000212">
    <property type="entry name" value="DNA_helicase_UvrD/REP"/>
</dbReference>
<evidence type="ECO:0000313" key="14">
    <source>
        <dbReference type="Proteomes" id="UP000019494"/>
    </source>
</evidence>
<dbReference type="OrthoDB" id="9806690at2"/>
<comment type="caution">
    <text evidence="13">The sequence shown here is derived from an EMBL/GenBank/DDBJ whole genome shotgun (WGS) entry which is preliminary data.</text>
</comment>
<name>W9GCZ4_9MICO</name>
<sequence>MSGTNGAAYPLVTADSVLAGLDPEQRQVATAPPGPVCVLAGAGTGKTRAITHRIAYAVHSGLQQPQRVLAVTFTARAAGEMRTRLRGLGVRGVQARTFHAAALRQLHFFWPQAVGGASPEVLGQKAPAVAEAASRLRMQFDRTAIRDLAAEIEWAKVNLLTAESYAGAARAARRDPPGLDLTGMARVFDAYEEVKQRRGVIDFEDVLLLTVGILKDRDDIARTVRDQYRHFVVDEYQDVNALQQRLLDLWLGERSDVCVVGDPAQTIYSFTGASPEHLLGFRRRFPDATVVRLVRNYRSSPEIVGLANLVVASGPQAARDGAVQLRAQGEPGPRPTLTTHPDDPAEAAAVAARARELIDAGTAAAGIAVLFRTNAQSQAIEQALSDAGVPYLVRGGERFFARKEVRDAILLLRGAARSDDGDKPLGHLTRDVITGAGWSAEPPSGSGAVRERWESLTALAQLADDLEQSVPGARLPELVAELDRRAAEQHAPAVQGVTLASLHAAKGLEWDVVFLVGCSDGLIPISMAEGFEAIEEERRLLYVGLTRARRRLEISFAESRAPGGRATRRPSRFLAAGSVVLGEQARGP</sequence>
<dbReference type="InterPro" id="IPR013986">
    <property type="entry name" value="DExx_box_DNA_helicase_dom_sf"/>
</dbReference>
<dbReference type="SUPFAM" id="SSF52540">
    <property type="entry name" value="P-loop containing nucleoside triphosphate hydrolases"/>
    <property type="match status" value="1"/>
</dbReference>
<dbReference type="Pfam" id="PF13361">
    <property type="entry name" value="UvrD_C"/>
    <property type="match status" value="2"/>
</dbReference>
<evidence type="ECO:0000256" key="3">
    <source>
        <dbReference type="ARBA" id="ARBA00022801"/>
    </source>
</evidence>
<feature type="non-terminal residue" evidence="13">
    <location>
        <position position="588"/>
    </location>
</feature>